<dbReference type="SUPFAM" id="SSF55874">
    <property type="entry name" value="ATPase domain of HSP90 chaperone/DNA topoisomerase II/histidine kinase"/>
    <property type="match status" value="1"/>
</dbReference>
<name>A0A853IU85_9BURK</name>
<dbReference type="RefSeq" id="WP_180549412.1">
    <property type="nucleotide sequence ID" value="NZ_JACCKX010000001.1"/>
</dbReference>
<dbReference type="InterPro" id="IPR005467">
    <property type="entry name" value="His_kinase_dom"/>
</dbReference>
<comment type="catalytic activity">
    <reaction evidence="1">
        <text>ATP + protein L-histidine = ADP + protein N-phospho-L-histidine.</text>
        <dbReference type="EC" id="2.7.13.3"/>
    </reaction>
</comment>
<dbReference type="GO" id="GO:0000155">
    <property type="term" value="F:phosphorelay sensor kinase activity"/>
    <property type="evidence" value="ECO:0007669"/>
    <property type="project" value="InterPro"/>
</dbReference>
<keyword evidence="8" id="KW-1133">Transmembrane helix</keyword>
<evidence type="ECO:0000256" key="2">
    <source>
        <dbReference type="ARBA" id="ARBA00004429"/>
    </source>
</evidence>
<dbReference type="InterPro" id="IPR003594">
    <property type="entry name" value="HATPase_dom"/>
</dbReference>
<dbReference type="InterPro" id="IPR003661">
    <property type="entry name" value="HisK_dim/P_dom"/>
</dbReference>
<dbReference type="CDD" id="cd16922">
    <property type="entry name" value="HATPase_EvgS-ArcB-TorS-like"/>
    <property type="match status" value="1"/>
</dbReference>
<organism evidence="11 12">
    <name type="scientific">Ottowia beijingensis</name>
    <dbReference type="NCBI Taxonomy" id="1207057"/>
    <lineage>
        <taxon>Bacteria</taxon>
        <taxon>Pseudomonadati</taxon>
        <taxon>Pseudomonadota</taxon>
        <taxon>Betaproteobacteria</taxon>
        <taxon>Burkholderiales</taxon>
        <taxon>Comamonadaceae</taxon>
        <taxon>Ottowia</taxon>
    </lineage>
</organism>
<dbReference type="InterPro" id="IPR011006">
    <property type="entry name" value="CheY-like_superfamily"/>
</dbReference>
<dbReference type="PANTHER" id="PTHR43047:SF9">
    <property type="entry name" value="HISTIDINE KINASE"/>
    <property type="match status" value="1"/>
</dbReference>
<reference evidence="11 12" key="1">
    <citation type="submission" date="2020-07" db="EMBL/GenBank/DDBJ databases">
        <authorList>
            <person name="Maaloum M."/>
        </authorList>
    </citation>
    <scope>NUCLEOTIDE SEQUENCE [LARGE SCALE GENOMIC DNA]</scope>
    <source>
        <strain evidence="11 12">GCS-AN-3</strain>
    </source>
</reference>
<dbReference type="CDD" id="cd00082">
    <property type="entry name" value="HisKA"/>
    <property type="match status" value="1"/>
</dbReference>
<feature type="domain" description="Histidine kinase" evidence="9">
    <location>
        <begin position="212"/>
        <end position="432"/>
    </location>
</feature>
<dbReference type="GO" id="GO:0005886">
    <property type="term" value="C:plasma membrane"/>
    <property type="evidence" value="ECO:0007669"/>
    <property type="project" value="UniProtKB-SubCell"/>
</dbReference>
<comment type="caution">
    <text evidence="11">The sequence shown here is derived from an EMBL/GenBank/DDBJ whole genome shotgun (WGS) entry which is preliminary data.</text>
</comment>
<keyword evidence="4 7" id="KW-0597">Phosphoprotein</keyword>
<evidence type="ECO:0000256" key="6">
    <source>
        <dbReference type="ARBA" id="ARBA00022777"/>
    </source>
</evidence>
<evidence type="ECO:0000256" key="1">
    <source>
        <dbReference type="ARBA" id="ARBA00000085"/>
    </source>
</evidence>
<evidence type="ECO:0000256" key="4">
    <source>
        <dbReference type="ARBA" id="ARBA00022553"/>
    </source>
</evidence>
<dbReference type="Pfam" id="PF00512">
    <property type="entry name" value="HisKA"/>
    <property type="match status" value="1"/>
</dbReference>
<evidence type="ECO:0000259" key="9">
    <source>
        <dbReference type="PROSITE" id="PS50109"/>
    </source>
</evidence>
<dbReference type="CDD" id="cd00156">
    <property type="entry name" value="REC"/>
    <property type="match status" value="1"/>
</dbReference>
<keyword evidence="8" id="KW-0812">Transmembrane</keyword>
<dbReference type="Gene3D" id="3.40.50.2300">
    <property type="match status" value="1"/>
</dbReference>
<dbReference type="SMART" id="SM00387">
    <property type="entry name" value="HATPase_c"/>
    <property type="match status" value="1"/>
</dbReference>
<gene>
    <name evidence="11" type="ORF">H0I39_02085</name>
</gene>
<dbReference type="SMART" id="SM00388">
    <property type="entry name" value="HisKA"/>
    <property type="match status" value="1"/>
</dbReference>
<dbReference type="AlphaFoldDB" id="A0A853IU85"/>
<feature type="transmembrane region" description="Helical" evidence="8">
    <location>
        <begin position="159"/>
        <end position="179"/>
    </location>
</feature>
<feature type="transmembrane region" description="Helical" evidence="8">
    <location>
        <begin position="21"/>
        <end position="38"/>
    </location>
</feature>
<evidence type="ECO:0000256" key="3">
    <source>
        <dbReference type="ARBA" id="ARBA00012438"/>
    </source>
</evidence>
<dbReference type="InterPro" id="IPR036890">
    <property type="entry name" value="HATPase_C_sf"/>
</dbReference>
<keyword evidence="5" id="KW-0808">Transferase</keyword>
<dbReference type="FunFam" id="3.30.565.10:FF:000006">
    <property type="entry name" value="Sensor histidine kinase WalK"/>
    <property type="match status" value="1"/>
</dbReference>
<dbReference type="Proteomes" id="UP000589716">
    <property type="component" value="Unassembled WGS sequence"/>
</dbReference>
<feature type="transmembrane region" description="Helical" evidence="8">
    <location>
        <begin position="81"/>
        <end position="98"/>
    </location>
</feature>
<dbReference type="EC" id="2.7.13.3" evidence="3"/>
<dbReference type="SUPFAM" id="SSF47384">
    <property type="entry name" value="Homodimeric domain of signal transducing histidine kinase"/>
    <property type="match status" value="1"/>
</dbReference>
<dbReference type="PROSITE" id="PS50110">
    <property type="entry name" value="RESPONSE_REGULATORY"/>
    <property type="match status" value="1"/>
</dbReference>
<evidence type="ECO:0000259" key="10">
    <source>
        <dbReference type="PROSITE" id="PS50110"/>
    </source>
</evidence>
<dbReference type="InterPro" id="IPR001789">
    <property type="entry name" value="Sig_transdc_resp-reg_receiver"/>
</dbReference>
<dbReference type="InterPro" id="IPR036097">
    <property type="entry name" value="HisK_dim/P_sf"/>
</dbReference>
<keyword evidence="8" id="KW-0472">Membrane</keyword>
<comment type="subcellular location">
    <subcellularLocation>
        <location evidence="2">Cell inner membrane</location>
        <topology evidence="2">Multi-pass membrane protein</topology>
    </subcellularLocation>
</comment>
<dbReference type="Pfam" id="PF00072">
    <property type="entry name" value="Response_reg"/>
    <property type="match status" value="1"/>
</dbReference>
<dbReference type="GO" id="GO:0009927">
    <property type="term" value="F:histidine phosphotransfer kinase activity"/>
    <property type="evidence" value="ECO:0007669"/>
    <property type="project" value="TreeGrafter"/>
</dbReference>
<evidence type="ECO:0000313" key="11">
    <source>
        <dbReference type="EMBL" id="NZA00877.1"/>
    </source>
</evidence>
<dbReference type="InterPro" id="IPR004358">
    <property type="entry name" value="Sig_transdc_His_kin-like_C"/>
</dbReference>
<proteinExistence type="predicted"/>
<dbReference type="PRINTS" id="PR00344">
    <property type="entry name" value="BCTRLSENSOR"/>
</dbReference>
<accession>A0A853IU85</accession>
<evidence type="ECO:0000256" key="8">
    <source>
        <dbReference type="SAM" id="Phobius"/>
    </source>
</evidence>
<evidence type="ECO:0000256" key="7">
    <source>
        <dbReference type="PROSITE-ProRule" id="PRU00169"/>
    </source>
</evidence>
<sequence>MSAIGLPEIPTGQTQPVKLYLLIRACELLLALVFVPVLPWWQPALWFALVASTGTWGFLRVRRADFKLLATRARRNIYRRYVWQSALAVGSACWLLYVPRSHGLQALLGMFLALTACLVAMWGVRDMPRTAVAVSLILGPTVLRWMVDGALERRPMVFLVGVCGVVLGAMIVYTATLHAERIARESVLRERAERASDAMAEMGLAKSRFFAAVSHDLRQPVHAIGLYLEPLSRALGPDTHSEMRRALNGIRQSWHALDDLLAQVLDLTRMDAGTLQASIHPVGLGPLVRAAVLQHSAMAERAGVRLVAALPDDKAPCVYADEIMLRRVLSNLVDNAIKFSPRGRCVLLAVRPASQAWHLQVRDAGPGIPIEQQESVFQEFMQLDNQARDRQQGHGLGLAISRRFAHLMLGSLTLRSAPGRGSCFTLTLPLAAPPRLQAHEPDTGPSSELPADGPWAPAPRDILLVEDDPLVADAMSQLLGSWGQTVRHVDTVAAAWRARAFGQLAICDVRLPHGGNGLELALGLRALGKQVFLITGETDAGLRADAQAAGLPLLTKPVSAAQMMAALQDT</sequence>
<feature type="domain" description="Response regulatory" evidence="10">
    <location>
        <begin position="461"/>
        <end position="570"/>
    </location>
</feature>
<evidence type="ECO:0000256" key="5">
    <source>
        <dbReference type="ARBA" id="ARBA00022679"/>
    </source>
</evidence>
<dbReference type="PANTHER" id="PTHR43047">
    <property type="entry name" value="TWO-COMPONENT HISTIDINE PROTEIN KINASE"/>
    <property type="match status" value="1"/>
</dbReference>
<dbReference type="SUPFAM" id="SSF52172">
    <property type="entry name" value="CheY-like"/>
    <property type="match status" value="1"/>
</dbReference>
<feature type="transmembrane region" description="Helical" evidence="8">
    <location>
        <begin position="104"/>
        <end position="124"/>
    </location>
</feature>
<dbReference type="EMBL" id="JACCKX010000001">
    <property type="protein sequence ID" value="NZA00877.1"/>
    <property type="molecule type" value="Genomic_DNA"/>
</dbReference>
<dbReference type="Gene3D" id="1.10.287.130">
    <property type="match status" value="1"/>
</dbReference>
<dbReference type="Pfam" id="PF02518">
    <property type="entry name" value="HATPase_c"/>
    <property type="match status" value="1"/>
</dbReference>
<feature type="modified residue" description="4-aspartylphosphate" evidence="7">
    <location>
        <position position="508"/>
    </location>
</feature>
<keyword evidence="12" id="KW-1185">Reference proteome</keyword>
<dbReference type="Gene3D" id="3.30.565.10">
    <property type="entry name" value="Histidine kinase-like ATPase, C-terminal domain"/>
    <property type="match status" value="1"/>
</dbReference>
<evidence type="ECO:0000313" key="12">
    <source>
        <dbReference type="Proteomes" id="UP000589716"/>
    </source>
</evidence>
<protein>
    <recommendedName>
        <fullName evidence="3">histidine kinase</fullName>
        <ecNumber evidence="3">2.7.13.3</ecNumber>
    </recommendedName>
</protein>
<feature type="transmembrane region" description="Helical" evidence="8">
    <location>
        <begin position="44"/>
        <end position="61"/>
    </location>
</feature>
<dbReference type="SMART" id="SM00448">
    <property type="entry name" value="REC"/>
    <property type="match status" value="1"/>
</dbReference>
<dbReference type="PROSITE" id="PS50109">
    <property type="entry name" value="HIS_KIN"/>
    <property type="match status" value="1"/>
</dbReference>
<keyword evidence="6 11" id="KW-0418">Kinase</keyword>